<evidence type="ECO:0000259" key="10">
    <source>
        <dbReference type="PROSITE" id="PS50125"/>
    </source>
</evidence>
<dbReference type="SMART" id="SM00044">
    <property type="entry name" value="CYCc"/>
    <property type="match status" value="1"/>
</dbReference>
<feature type="domain" description="Guanylate cyclase" evidence="10">
    <location>
        <begin position="1017"/>
        <end position="1151"/>
    </location>
</feature>
<dbReference type="EMBL" id="CP098611">
    <property type="protein sequence ID" value="USR92424.1"/>
    <property type="molecule type" value="Genomic_DNA"/>
</dbReference>
<dbReference type="Gene3D" id="1.10.287.130">
    <property type="match status" value="1"/>
</dbReference>
<dbReference type="Pfam" id="PF00211">
    <property type="entry name" value="Guanylate_cyc"/>
    <property type="match status" value="1"/>
</dbReference>
<dbReference type="CDD" id="cd16922">
    <property type="entry name" value="HATPase_EvgS-ArcB-TorS-like"/>
    <property type="match status" value="1"/>
</dbReference>
<keyword evidence="5" id="KW-0418">Kinase</keyword>
<dbReference type="Gene3D" id="3.30.450.40">
    <property type="match status" value="2"/>
</dbReference>
<reference evidence="11" key="1">
    <citation type="submission" date="2022-06" db="EMBL/GenBank/DDBJ databases">
        <title>Genome sequence of Phormidium yuhuli AB48 isolated from an industrial photobioreactor environment.</title>
        <authorList>
            <person name="Qiu Y."/>
            <person name="Noonan A.J.C."/>
            <person name="Dofher K."/>
            <person name="Koch M."/>
            <person name="Kieft B."/>
            <person name="Lin X."/>
            <person name="Ziels R.M."/>
            <person name="Hallam S.J."/>
        </authorList>
    </citation>
    <scope>NUCLEOTIDE SEQUENCE</scope>
    <source>
        <strain evidence="11">AB48</strain>
    </source>
</reference>
<dbReference type="PANTHER" id="PTHR43547:SF2">
    <property type="entry name" value="HYBRID SIGNAL TRANSDUCTION HISTIDINE KINASE C"/>
    <property type="match status" value="1"/>
</dbReference>
<dbReference type="InterPro" id="IPR003661">
    <property type="entry name" value="HisK_dim/P_dom"/>
</dbReference>
<dbReference type="InterPro" id="IPR036890">
    <property type="entry name" value="HATPase_C_sf"/>
</dbReference>
<evidence type="ECO:0000256" key="1">
    <source>
        <dbReference type="ARBA" id="ARBA00000085"/>
    </source>
</evidence>
<dbReference type="Gene3D" id="3.30.565.10">
    <property type="entry name" value="Histidine kinase-like ATPase, C-terminal domain"/>
    <property type="match status" value="1"/>
</dbReference>
<dbReference type="SMART" id="SM00448">
    <property type="entry name" value="REC"/>
    <property type="match status" value="2"/>
</dbReference>
<dbReference type="InterPro" id="IPR001054">
    <property type="entry name" value="A/G_cyclase"/>
</dbReference>
<dbReference type="EC" id="2.7.13.3" evidence="2"/>
<keyword evidence="12" id="KW-1185">Reference proteome</keyword>
<dbReference type="PANTHER" id="PTHR43547">
    <property type="entry name" value="TWO-COMPONENT HISTIDINE KINASE"/>
    <property type="match status" value="1"/>
</dbReference>
<evidence type="ECO:0000259" key="9">
    <source>
        <dbReference type="PROSITE" id="PS50110"/>
    </source>
</evidence>
<dbReference type="CDD" id="cd17569">
    <property type="entry name" value="REC_HupR-like"/>
    <property type="match status" value="1"/>
</dbReference>
<dbReference type="PROSITE" id="PS50110">
    <property type="entry name" value="RESPONSE_REGULATORY"/>
    <property type="match status" value="2"/>
</dbReference>
<dbReference type="SUPFAM" id="SSF55874">
    <property type="entry name" value="ATPase domain of HSP90 chaperone/DNA topoisomerase II/histidine kinase"/>
    <property type="match status" value="1"/>
</dbReference>
<dbReference type="Gene3D" id="3.40.50.2300">
    <property type="match status" value="2"/>
</dbReference>
<dbReference type="SMART" id="SM00388">
    <property type="entry name" value="HisKA"/>
    <property type="match status" value="1"/>
</dbReference>
<feature type="domain" description="Response regulatory" evidence="9">
    <location>
        <begin position="10"/>
        <end position="125"/>
    </location>
</feature>
<evidence type="ECO:0000256" key="6">
    <source>
        <dbReference type="ARBA" id="ARBA00023012"/>
    </source>
</evidence>
<dbReference type="InterPro" id="IPR003594">
    <property type="entry name" value="HATPase_dom"/>
</dbReference>
<dbReference type="PROSITE" id="PS50109">
    <property type="entry name" value="HIS_KIN"/>
    <property type="match status" value="1"/>
</dbReference>
<gene>
    <name evidence="11" type="ORF">NEA10_06820</name>
</gene>
<evidence type="ECO:0000313" key="11">
    <source>
        <dbReference type="EMBL" id="USR92424.1"/>
    </source>
</evidence>
<feature type="domain" description="Response regulatory" evidence="9">
    <location>
        <begin position="851"/>
        <end position="967"/>
    </location>
</feature>
<dbReference type="InterPro" id="IPR036097">
    <property type="entry name" value="HisK_dim/P_sf"/>
</dbReference>
<dbReference type="InterPro" id="IPR003018">
    <property type="entry name" value="GAF"/>
</dbReference>
<dbReference type="Pfam" id="PF02518">
    <property type="entry name" value="HATPase_c"/>
    <property type="match status" value="1"/>
</dbReference>
<dbReference type="SUPFAM" id="SSF47384">
    <property type="entry name" value="Homodimeric domain of signal transducing histidine kinase"/>
    <property type="match status" value="1"/>
</dbReference>
<dbReference type="Pfam" id="PF00072">
    <property type="entry name" value="Response_reg"/>
    <property type="match status" value="2"/>
</dbReference>
<dbReference type="InterPro" id="IPR029016">
    <property type="entry name" value="GAF-like_dom_sf"/>
</dbReference>
<sequence>MIDRPRCLAKILVVDDEPDNLDLLDRVLSPTYEVLRASSGQEALQILAQAQDVAVIVSDQRMPKMTGTEFLSLTAMQYPDMIRILVTAYTDVDDLVEAINSGKVFKYVTKPWHVDELRGVVRQAVDTHNVLRTRTEQLCRTLRQESLLNAVTNTIRSRTNYRQILQTIVETMGQMFEASCCILRTCDDPGLPLDASGVERTQWFGYAGATLPAHLKPGNGEGGQTTDLDPCLAQTLWETDQIVVMNDVTQDERLLNHKPVYEAYQQADIRSSVIVPLSAPLYRQAAQLDGVEPGTQGPGEFTLVAVLGLHQCSQARIWQDDEVQLVVMVAEQAALTLAQSKTLEMMQTLAQREALINTITRAIRSSLNPQDIFAAITEQLGSALQADGCALSLWTQEDEFVECVGLYRRVPSEVEGYTVDQNDGGLLPQSQVPIEGNLVLQHLLETQEPVVIPDMRAQPTWNQDYQPFHHPARALLVVPLLSDGQIIGSISLRQNDSPRAWHGQDIALAQAVAAQAAIAVQQARLYQKTRQQAERLLILDRQKTEFFQNVSHEFRTPLTLMMGPLEAAVSQEQDLPLDRAKIALRNCRRLLRLVNQLLDLQRLDEQRMQPTFTNCDLSELVGQILEAFRPYCERKQLNLRQQLKENVQVYLDLDLFEKVLYNLLSNAMKFTPAGGEIKVSVETQDDGNSSTLGDRALVIVQDTGIGISGDRITQLFDRFYQAEGSVDRSYEGSGLGLALVKELVELHGGRVWVESQKGQGSCFYVELRQGTAHLPEGFILIDGVTLEGERLEVELAGLEADVQSPPTLSTELSDSDSARPLPQGSVEVLSQGSVEVLSQRTQLPGPDEMATVLFVEDNSDLRVYVAGVLHQSGYRVLLASNGEEGLLMAQSHHPDAIVTDLMMPKQSGLDLIAAVRADTCLQGTPIVLLTAKANEETRLESVEQGADAYLSKPFNDRELLAQVRNLLALKAQERQIKDLNRYLTQSVLSRFLPPALVERARLGELQLNLTPEPRLVTIVFTDIVGFTQMANQLRSRRVAQILNEYLSSMSQVIFQAGGTVDKFVGDAVMAIFGAPEEMKPEVQVQQAIQAARQMYDRLDDLNTRWQSEGLTPVQFRCGIHQGTAVVGMFGSEERSDYTAIGPSVNIAARLQEVAQPGRILVSAAVADYLQESEITKFRPLHLKGIDETVLAFSLNPLDNE</sequence>
<dbReference type="Proteomes" id="UP001056708">
    <property type="component" value="Chromosome"/>
</dbReference>
<keyword evidence="6" id="KW-0902">Two-component regulatory system</keyword>
<evidence type="ECO:0000259" key="8">
    <source>
        <dbReference type="PROSITE" id="PS50109"/>
    </source>
</evidence>
<feature type="modified residue" description="4-aspartylphosphate" evidence="7">
    <location>
        <position position="900"/>
    </location>
</feature>
<dbReference type="Pfam" id="PF01590">
    <property type="entry name" value="GAF"/>
    <property type="match status" value="2"/>
</dbReference>
<feature type="modified residue" description="4-aspartylphosphate" evidence="7">
    <location>
        <position position="59"/>
    </location>
</feature>
<protein>
    <recommendedName>
        <fullName evidence="2">histidine kinase</fullName>
        <ecNumber evidence="2">2.7.13.3</ecNumber>
    </recommendedName>
</protein>
<dbReference type="InterPro" id="IPR029787">
    <property type="entry name" value="Nucleotide_cyclase"/>
</dbReference>
<dbReference type="InterPro" id="IPR001789">
    <property type="entry name" value="Sig_transdc_resp-reg_receiver"/>
</dbReference>
<keyword evidence="3 7" id="KW-0597">Phosphoprotein</keyword>
<organism evidence="11 12">
    <name type="scientific">Phormidium yuhuli AB48</name>
    <dbReference type="NCBI Taxonomy" id="2940671"/>
    <lineage>
        <taxon>Bacteria</taxon>
        <taxon>Bacillati</taxon>
        <taxon>Cyanobacteriota</taxon>
        <taxon>Cyanophyceae</taxon>
        <taxon>Oscillatoriophycideae</taxon>
        <taxon>Oscillatoriales</taxon>
        <taxon>Oscillatoriaceae</taxon>
        <taxon>Phormidium</taxon>
        <taxon>Phormidium yuhuli</taxon>
    </lineage>
</organism>
<keyword evidence="4" id="KW-0808">Transferase</keyword>
<comment type="catalytic activity">
    <reaction evidence="1">
        <text>ATP + protein L-histidine = ADP + protein N-phospho-L-histidine.</text>
        <dbReference type="EC" id="2.7.13.3"/>
    </reaction>
</comment>
<dbReference type="SUPFAM" id="SSF52172">
    <property type="entry name" value="CheY-like"/>
    <property type="match status" value="2"/>
</dbReference>
<dbReference type="Gene3D" id="3.30.70.1230">
    <property type="entry name" value="Nucleotide cyclase"/>
    <property type="match status" value="1"/>
</dbReference>
<dbReference type="CDD" id="cd00082">
    <property type="entry name" value="HisKA"/>
    <property type="match status" value="1"/>
</dbReference>
<dbReference type="PRINTS" id="PR00344">
    <property type="entry name" value="BCTRLSENSOR"/>
</dbReference>
<dbReference type="SUPFAM" id="SSF55781">
    <property type="entry name" value="GAF domain-like"/>
    <property type="match status" value="2"/>
</dbReference>
<dbReference type="InterPro" id="IPR005467">
    <property type="entry name" value="His_kinase_dom"/>
</dbReference>
<dbReference type="CDD" id="cd00156">
    <property type="entry name" value="REC"/>
    <property type="match status" value="1"/>
</dbReference>
<dbReference type="RefSeq" id="WP_252664581.1">
    <property type="nucleotide sequence ID" value="NZ_CP098611.1"/>
</dbReference>
<dbReference type="SMART" id="SM00387">
    <property type="entry name" value="HATPase_c"/>
    <property type="match status" value="1"/>
</dbReference>
<evidence type="ECO:0000256" key="5">
    <source>
        <dbReference type="ARBA" id="ARBA00022777"/>
    </source>
</evidence>
<dbReference type="InterPro" id="IPR004358">
    <property type="entry name" value="Sig_transdc_His_kin-like_C"/>
</dbReference>
<evidence type="ECO:0000256" key="7">
    <source>
        <dbReference type="PROSITE-ProRule" id="PRU00169"/>
    </source>
</evidence>
<dbReference type="SMART" id="SM00065">
    <property type="entry name" value="GAF"/>
    <property type="match status" value="2"/>
</dbReference>
<dbReference type="CDD" id="cd07302">
    <property type="entry name" value="CHD"/>
    <property type="match status" value="1"/>
</dbReference>
<accession>A0ABY5AW24</accession>
<evidence type="ECO:0000256" key="3">
    <source>
        <dbReference type="ARBA" id="ARBA00022553"/>
    </source>
</evidence>
<proteinExistence type="predicted"/>
<dbReference type="Pfam" id="PF00512">
    <property type="entry name" value="HisKA"/>
    <property type="match status" value="1"/>
</dbReference>
<evidence type="ECO:0000313" key="12">
    <source>
        <dbReference type="Proteomes" id="UP001056708"/>
    </source>
</evidence>
<name>A0ABY5AW24_9CYAN</name>
<evidence type="ECO:0000256" key="2">
    <source>
        <dbReference type="ARBA" id="ARBA00012438"/>
    </source>
</evidence>
<feature type="domain" description="Histidine kinase" evidence="8">
    <location>
        <begin position="549"/>
        <end position="771"/>
    </location>
</feature>
<dbReference type="InterPro" id="IPR011006">
    <property type="entry name" value="CheY-like_superfamily"/>
</dbReference>
<evidence type="ECO:0000256" key="4">
    <source>
        <dbReference type="ARBA" id="ARBA00022679"/>
    </source>
</evidence>
<dbReference type="PROSITE" id="PS50125">
    <property type="entry name" value="GUANYLATE_CYCLASE_2"/>
    <property type="match status" value="1"/>
</dbReference>
<dbReference type="SUPFAM" id="SSF55073">
    <property type="entry name" value="Nucleotide cyclase"/>
    <property type="match status" value="1"/>
</dbReference>